<sequence length="156" mass="17566">MTDKIDHVWEIMEKGHVCMLVTRDGGELRARPMGAMPRRDEHVVWFVTDIRAHKDEELRADPSACITFESGSTYLSVSGHAEVMRDEAKMKEIWSVAVDAWFPDGPEDPNAVLLKFTPHEAEYWEGPGRIVAGLKMAMASIRDTPPDLGENKKVSM</sequence>
<dbReference type="InterPro" id="IPR052917">
    <property type="entry name" value="Stress-Dev_Protein"/>
</dbReference>
<comment type="caution">
    <text evidence="2">The sequence shown here is derived from an EMBL/GenBank/DDBJ whole genome shotgun (WGS) entry which is preliminary data.</text>
</comment>
<dbReference type="eggNOG" id="COG3871">
    <property type="taxonomic scope" value="Bacteria"/>
</dbReference>
<dbReference type="Gene3D" id="2.30.110.10">
    <property type="entry name" value="Electron Transport, Fmn-binding Protein, Chain A"/>
    <property type="match status" value="1"/>
</dbReference>
<name>V4RCJ0_9HYPH</name>
<dbReference type="PANTHER" id="PTHR34818:SF1">
    <property type="entry name" value="PROTEIN BLI-3"/>
    <property type="match status" value="1"/>
</dbReference>
<dbReference type="STRING" id="631454.N177_3182"/>
<gene>
    <name evidence="2" type="ORF">N177_3182</name>
</gene>
<evidence type="ECO:0000259" key="1">
    <source>
        <dbReference type="Pfam" id="PF16242"/>
    </source>
</evidence>
<reference evidence="2 3" key="1">
    <citation type="journal article" date="2014" name="Genome Announc.">
        <title>Draft Genome Sequence of Lutibaculum baratangense Strain AMV1T, Isolated from a Mud Volcano in Andamans, India.</title>
        <authorList>
            <person name="Singh A."/>
            <person name="Sreenivas A."/>
            <person name="Sathyanarayana Reddy G."/>
            <person name="Pinnaka A.K."/>
            <person name="Shivaji S."/>
        </authorList>
    </citation>
    <scope>NUCLEOTIDE SEQUENCE [LARGE SCALE GENOMIC DNA]</scope>
    <source>
        <strain evidence="2 3">AMV1</strain>
    </source>
</reference>
<evidence type="ECO:0000313" key="2">
    <source>
        <dbReference type="EMBL" id="ESR23114.1"/>
    </source>
</evidence>
<dbReference type="Proteomes" id="UP000017819">
    <property type="component" value="Unassembled WGS sequence"/>
</dbReference>
<keyword evidence="3" id="KW-1185">Reference proteome</keyword>
<dbReference type="Pfam" id="PF16242">
    <property type="entry name" value="Pyrid_ox_like"/>
    <property type="match status" value="1"/>
</dbReference>
<proteinExistence type="predicted"/>
<dbReference type="InterPro" id="IPR012349">
    <property type="entry name" value="Split_barrel_FMN-bd"/>
</dbReference>
<dbReference type="AlphaFoldDB" id="V4RCJ0"/>
<protein>
    <submittedName>
        <fullName evidence="2">Pyridoxamine 5'-phosphate oxidase-like protein</fullName>
    </submittedName>
</protein>
<organism evidence="2 3">
    <name type="scientific">Lutibaculum baratangense AMV1</name>
    <dbReference type="NCBI Taxonomy" id="631454"/>
    <lineage>
        <taxon>Bacteria</taxon>
        <taxon>Pseudomonadati</taxon>
        <taxon>Pseudomonadota</taxon>
        <taxon>Alphaproteobacteria</taxon>
        <taxon>Hyphomicrobiales</taxon>
        <taxon>Tepidamorphaceae</taxon>
        <taxon>Lutibaculum</taxon>
    </lineage>
</organism>
<evidence type="ECO:0000313" key="3">
    <source>
        <dbReference type="Proteomes" id="UP000017819"/>
    </source>
</evidence>
<dbReference type="InterPro" id="IPR038725">
    <property type="entry name" value="YdaG_split_barrel_FMN-bd"/>
</dbReference>
<dbReference type="EMBL" id="AWXZ01000039">
    <property type="protein sequence ID" value="ESR23114.1"/>
    <property type="molecule type" value="Genomic_DNA"/>
</dbReference>
<dbReference type="SUPFAM" id="SSF50475">
    <property type="entry name" value="FMN-binding split barrel"/>
    <property type="match status" value="1"/>
</dbReference>
<dbReference type="OrthoDB" id="1432662at2"/>
<dbReference type="PANTHER" id="PTHR34818">
    <property type="entry name" value="PROTEIN BLI-3"/>
    <property type="match status" value="1"/>
</dbReference>
<dbReference type="PATRIC" id="fig|631454.5.peg.3142"/>
<feature type="domain" description="General stress protein FMN-binding split barrel" evidence="1">
    <location>
        <begin position="3"/>
        <end position="147"/>
    </location>
</feature>
<dbReference type="RefSeq" id="WP_023433301.1">
    <property type="nucleotide sequence ID" value="NZ_AWXZ01000039.1"/>
</dbReference>
<accession>V4RCJ0</accession>